<name>A0A8J3UNW6_9ACTN</name>
<keyword evidence="2" id="KW-1185">Reference proteome</keyword>
<accession>A0A8J3UNW6</accession>
<dbReference type="Proteomes" id="UP000644610">
    <property type="component" value="Unassembled WGS sequence"/>
</dbReference>
<comment type="caution">
    <text evidence="1">The sequence shown here is derived from an EMBL/GenBank/DDBJ whole genome shotgun (WGS) entry which is preliminary data.</text>
</comment>
<dbReference type="EMBL" id="BOOQ01000027">
    <property type="protein sequence ID" value="GII47816.1"/>
    <property type="molecule type" value="Genomic_DNA"/>
</dbReference>
<organism evidence="1 2">
    <name type="scientific">Planotetraspora silvatica</name>
    <dbReference type="NCBI Taxonomy" id="234614"/>
    <lineage>
        <taxon>Bacteria</taxon>
        <taxon>Bacillati</taxon>
        <taxon>Actinomycetota</taxon>
        <taxon>Actinomycetes</taxon>
        <taxon>Streptosporangiales</taxon>
        <taxon>Streptosporangiaceae</taxon>
        <taxon>Planotetraspora</taxon>
    </lineage>
</organism>
<proteinExistence type="predicted"/>
<dbReference type="RefSeq" id="WP_203976666.1">
    <property type="nucleotide sequence ID" value="NZ_BAAAKY010000027.1"/>
</dbReference>
<evidence type="ECO:0000313" key="2">
    <source>
        <dbReference type="Proteomes" id="UP000644610"/>
    </source>
</evidence>
<gene>
    <name evidence="1" type="ORF">Psi02_42400</name>
</gene>
<dbReference type="AlphaFoldDB" id="A0A8J3UNW6"/>
<sequence>MTTDGWKATVAQRSSDLLGSALWDEVRTARHSDCAPLAAAARKLLEAQDQTHALVADILVGKSPADRVGRCLVELLRNYATKIPIPGEQIFEVSARALRIMGIYRCTVAGELNRCECLADLVQAVGKDKLKEVISIGLDDWADKIPRPAVDRP</sequence>
<evidence type="ECO:0000313" key="1">
    <source>
        <dbReference type="EMBL" id="GII47816.1"/>
    </source>
</evidence>
<protein>
    <submittedName>
        <fullName evidence="1">Uncharacterized protein</fullName>
    </submittedName>
</protein>
<reference evidence="1" key="1">
    <citation type="submission" date="2021-01" db="EMBL/GenBank/DDBJ databases">
        <title>Whole genome shotgun sequence of Planotetraspora silvatica NBRC 100141.</title>
        <authorList>
            <person name="Komaki H."/>
            <person name="Tamura T."/>
        </authorList>
    </citation>
    <scope>NUCLEOTIDE SEQUENCE</scope>
    <source>
        <strain evidence="1">NBRC 100141</strain>
    </source>
</reference>